<dbReference type="AlphaFoldDB" id="A0A8S3Q828"/>
<dbReference type="Proteomes" id="UP000683360">
    <property type="component" value="Unassembled WGS sequence"/>
</dbReference>
<evidence type="ECO:0000313" key="2">
    <source>
        <dbReference type="EMBL" id="CAG2191453.1"/>
    </source>
</evidence>
<keyword evidence="3" id="KW-1185">Reference proteome</keyword>
<protein>
    <submittedName>
        <fullName evidence="2">Uncharacterized protein</fullName>
    </submittedName>
</protein>
<feature type="region of interest" description="Disordered" evidence="1">
    <location>
        <begin position="120"/>
        <end position="139"/>
    </location>
</feature>
<reference evidence="2" key="1">
    <citation type="submission" date="2021-03" db="EMBL/GenBank/DDBJ databases">
        <authorList>
            <person name="Bekaert M."/>
        </authorList>
    </citation>
    <scope>NUCLEOTIDE SEQUENCE</scope>
</reference>
<proteinExistence type="predicted"/>
<gene>
    <name evidence="2" type="ORF">MEDL_6677</name>
</gene>
<sequence>MDSHLKNVKAYENSSDGWRRYSVNKMRGRGRGAAGNPNDHLDREILFEELLNIVSKSKNGNSQGIDQLSVELFRTNALIYHHGQKKVTAVAQCTETWRKITVQTSIQKCQKPPVVKLHQRSSPGSCQKHSCTPHKAVTPKRKTNSITISNETFTGNFNIK</sequence>
<evidence type="ECO:0000256" key="1">
    <source>
        <dbReference type="SAM" id="MobiDB-lite"/>
    </source>
</evidence>
<accession>A0A8S3Q828</accession>
<organism evidence="2 3">
    <name type="scientific">Mytilus edulis</name>
    <name type="common">Blue mussel</name>
    <dbReference type="NCBI Taxonomy" id="6550"/>
    <lineage>
        <taxon>Eukaryota</taxon>
        <taxon>Metazoa</taxon>
        <taxon>Spiralia</taxon>
        <taxon>Lophotrochozoa</taxon>
        <taxon>Mollusca</taxon>
        <taxon>Bivalvia</taxon>
        <taxon>Autobranchia</taxon>
        <taxon>Pteriomorphia</taxon>
        <taxon>Mytilida</taxon>
        <taxon>Mytiloidea</taxon>
        <taxon>Mytilidae</taxon>
        <taxon>Mytilinae</taxon>
        <taxon>Mytilus</taxon>
    </lineage>
</organism>
<feature type="compositionally biased region" description="Polar residues" evidence="1">
    <location>
        <begin position="120"/>
        <end position="130"/>
    </location>
</feature>
<name>A0A8S3Q828_MYTED</name>
<comment type="caution">
    <text evidence="2">The sequence shown here is derived from an EMBL/GenBank/DDBJ whole genome shotgun (WGS) entry which is preliminary data.</text>
</comment>
<evidence type="ECO:0000313" key="3">
    <source>
        <dbReference type="Proteomes" id="UP000683360"/>
    </source>
</evidence>
<dbReference type="EMBL" id="CAJPWZ010000362">
    <property type="protein sequence ID" value="CAG2191453.1"/>
    <property type="molecule type" value="Genomic_DNA"/>
</dbReference>